<sequence length="172" mass="19222">MTGFAGALVQSSMTSIYVSGTNISPTRWNFGSSGIVGASFSREVLTYGTLWAFETEAGVAQRFGRLDETEVWSALYFRWKSFPWSDRLRTSVAVSTGLNWASDVPRYELEKSRGGRSQVLHYLSPEVTFGSIDHPNFDLVFRFHHRSGGKLAVFDNASGGVQYGTVGLRYRW</sequence>
<name>A0A9W6JMF5_9HYPH</name>
<dbReference type="Proteomes" id="UP001143309">
    <property type="component" value="Unassembled WGS sequence"/>
</dbReference>
<organism evidence="1 2">
    <name type="scientific">Methylopila turkensis</name>
    <dbReference type="NCBI Taxonomy" id="1437816"/>
    <lineage>
        <taxon>Bacteria</taxon>
        <taxon>Pseudomonadati</taxon>
        <taxon>Pseudomonadota</taxon>
        <taxon>Alphaproteobacteria</taxon>
        <taxon>Hyphomicrobiales</taxon>
        <taxon>Methylopilaceae</taxon>
        <taxon>Methylopila</taxon>
    </lineage>
</organism>
<accession>A0A9W6JMF5</accession>
<keyword evidence="2" id="KW-1185">Reference proteome</keyword>
<reference evidence="1" key="1">
    <citation type="journal article" date="2014" name="Int. J. Syst. Evol. Microbiol.">
        <title>Complete genome sequence of Corynebacterium casei LMG S-19264T (=DSM 44701T), isolated from a smear-ripened cheese.</title>
        <authorList>
            <consortium name="US DOE Joint Genome Institute (JGI-PGF)"/>
            <person name="Walter F."/>
            <person name="Albersmeier A."/>
            <person name="Kalinowski J."/>
            <person name="Ruckert C."/>
        </authorList>
    </citation>
    <scope>NUCLEOTIDE SEQUENCE</scope>
    <source>
        <strain evidence="1">VKM B-2748</strain>
    </source>
</reference>
<protein>
    <submittedName>
        <fullName evidence="1">Uncharacterized protein</fullName>
    </submittedName>
</protein>
<comment type="caution">
    <text evidence="1">The sequence shown here is derived from an EMBL/GenBank/DDBJ whole genome shotgun (WGS) entry which is preliminary data.</text>
</comment>
<gene>
    <name evidence="1" type="ORF">GCM10008174_05950</name>
</gene>
<dbReference type="AlphaFoldDB" id="A0A9W6JMF5"/>
<reference evidence="1" key="2">
    <citation type="submission" date="2023-01" db="EMBL/GenBank/DDBJ databases">
        <authorList>
            <person name="Sun Q."/>
            <person name="Evtushenko L."/>
        </authorList>
    </citation>
    <scope>NUCLEOTIDE SEQUENCE</scope>
    <source>
        <strain evidence="1">VKM B-2748</strain>
    </source>
</reference>
<proteinExistence type="predicted"/>
<evidence type="ECO:0000313" key="2">
    <source>
        <dbReference type="Proteomes" id="UP001143309"/>
    </source>
</evidence>
<evidence type="ECO:0000313" key="1">
    <source>
        <dbReference type="EMBL" id="GLK78854.1"/>
    </source>
</evidence>
<dbReference type="EMBL" id="BSFL01000001">
    <property type="protein sequence ID" value="GLK78854.1"/>
    <property type="molecule type" value="Genomic_DNA"/>
</dbReference>
<dbReference type="RefSeq" id="WP_271199355.1">
    <property type="nucleotide sequence ID" value="NZ_BSFL01000001.1"/>
</dbReference>